<evidence type="ECO:0000313" key="3">
    <source>
        <dbReference type="EMBL" id="CAC5366331.1"/>
    </source>
</evidence>
<evidence type="ECO:0000259" key="2">
    <source>
        <dbReference type="SMART" id="SM00110"/>
    </source>
</evidence>
<dbReference type="Proteomes" id="UP000507470">
    <property type="component" value="Unassembled WGS sequence"/>
</dbReference>
<accession>A0A6J8AFN4</accession>
<name>A0A6J8AFN4_MYTCO</name>
<dbReference type="SUPFAM" id="SSF49842">
    <property type="entry name" value="TNF-like"/>
    <property type="match status" value="1"/>
</dbReference>
<feature type="domain" description="C1q" evidence="2">
    <location>
        <begin position="221"/>
        <end position="349"/>
    </location>
</feature>
<organism evidence="3 4">
    <name type="scientific">Mytilus coruscus</name>
    <name type="common">Sea mussel</name>
    <dbReference type="NCBI Taxonomy" id="42192"/>
    <lineage>
        <taxon>Eukaryota</taxon>
        <taxon>Metazoa</taxon>
        <taxon>Spiralia</taxon>
        <taxon>Lophotrochozoa</taxon>
        <taxon>Mollusca</taxon>
        <taxon>Bivalvia</taxon>
        <taxon>Autobranchia</taxon>
        <taxon>Pteriomorphia</taxon>
        <taxon>Mytilida</taxon>
        <taxon>Mytiloidea</taxon>
        <taxon>Mytilidae</taxon>
        <taxon>Mytilinae</taxon>
        <taxon>Mytilus</taxon>
    </lineage>
</organism>
<dbReference type="AlphaFoldDB" id="A0A6J8AFN4"/>
<dbReference type="SMART" id="SM00110">
    <property type="entry name" value="C1Q"/>
    <property type="match status" value="1"/>
</dbReference>
<evidence type="ECO:0000313" key="4">
    <source>
        <dbReference type="Proteomes" id="UP000507470"/>
    </source>
</evidence>
<dbReference type="EMBL" id="CACVKT020001231">
    <property type="protein sequence ID" value="CAC5366331.1"/>
    <property type="molecule type" value="Genomic_DNA"/>
</dbReference>
<gene>
    <name evidence="3" type="ORF">MCOR_6673</name>
</gene>
<dbReference type="Pfam" id="PF00386">
    <property type="entry name" value="C1q"/>
    <property type="match status" value="1"/>
</dbReference>
<dbReference type="Gene3D" id="2.60.120.40">
    <property type="match status" value="1"/>
</dbReference>
<reference evidence="3 4" key="1">
    <citation type="submission" date="2020-06" db="EMBL/GenBank/DDBJ databases">
        <authorList>
            <person name="Li R."/>
            <person name="Bekaert M."/>
        </authorList>
    </citation>
    <scope>NUCLEOTIDE SEQUENCE [LARGE SCALE GENOMIC DNA]</scope>
    <source>
        <strain evidence="4">wild</strain>
    </source>
</reference>
<protein>
    <recommendedName>
        <fullName evidence="2">C1q domain-containing protein</fullName>
    </recommendedName>
</protein>
<keyword evidence="1" id="KW-0732">Signal</keyword>
<evidence type="ECO:0000256" key="1">
    <source>
        <dbReference type="SAM" id="SignalP"/>
    </source>
</evidence>
<dbReference type="InterPro" id="IPR001073">
    <property type="entry name" value="C1q_dom"/>
</dbReference>
<proteinExistence type="predicted"/>
<dbReference type="InterPro" id="IPR008983">
    <property type="entry name" value="Tumour_necrosis_fac-like_dom"/>
</dbReference>
<feature type="chain" id="PRO_5026982324" description="C1q domain-containing protein" evidence="1">
    <location>
        <begin position="17"/>
        <end position="350"/>
    </location>
</feature>
<sequence>MNIFLFICVSFCSCNGFLLDDKTQSPPNSGTPMSDEHYKFVMQFVIQERQSRLQLEEYVSQLKQELVTTKTELATEINNLKQCGCASNIKNKTITLQQDFDSLKRDYDLIKTKNALFLQELAVTKNSVSDLQTVFDFKNLTSHLAQEIQATNSRQQAITSEANARKQDFLALFQRIQISEKDLKNLSVETNNKINETDLLTRLRMQLLESNVNLTISKLAEISDRALLTVMSSGGTISNGNVFPFKHVLTSNGISDLSSVKNSGIFTCEKDGFYLVYFFLTSKTSVCRMSLYKNANLKARASKSSDINYQSQSLLVFLKLQSGDTLSVKAEADVSDWGGVESMFSVLQVT</sequence>
<feature type="signal peptide" evidence="1">
    <location>
        <begin position="1"/>
        <end position="16"/>
    </location>
</feature>
<keyword evidence="4" id="KW-1185">Reference proteome</keyword>
<dbReference type="OrthoDB" id="6151621at2759"/>